<gene>
    <name evidence="8" type="ORF">CAE01nite_10070</name>
</gene>
<dbReference type="InterPro" id="IPR059106">
    <property type="entry name" value="WHD_MalT"/>
</dbReference>
<keyword evidence="2" id="KW-0805">Transcription regulation</keyword>
<evidence type="ECO:0000256" key="2">
    <source>
        <dbReference type="ARBA" id="ARBA00023015"/>
    </source>
</evidence>
<name>A0A512D9X1_9CELL</name>
<feature type="region of interest" description="Disordered" evidence="5">
    <location>
        <begin position="1"/>
        <end position="20"/>
    </location>
</feature>
<feature type="domain" description="OmpR/PhoB-type" evidence="6">
    <location>
        <begin position="805"/>
        <end position="887"/>
    </location>
</feature>
<dbReference type="InterPro" id="IPR051677">
    <property type="entry name" value="AfsR-DnrI-RedD_regulator"/>
</dbReference>
<dbReference type="GO" id="GO:0003677">
    <property type="term" value="F:DNA binding"/>
    <property type="evidence" value="ECO:0007669"/>
    <property type="project" value="UniProtKB-KW"/>
</dbReference>
<dbReference type="SMART" id="SM01043">
    <property type="entry name" value="BTAD"/>
    <property type="match status" value="1"/>
</dbReference>
<dbReference type="InterPro" id="IPR016032">
    <property type="entry name" value="Sig_transdc_resp-reg_C-effctor"/>
</dbReference>
<dbReference type="Pfam" id="PF25873">
    <property type="entry name" value="WHD_MalT"/>
    <property type="match status" value="1"/>
</dbReference>
<evidence type="ECO:0000256" key="5">
    <source>
        <dbReference type="SAM" id="MobiDB-lite"/>
    </source>
</evidence>
<organism evidence="8 9">
    <name type="scientific">Cellulomonas aerilata</name>
    <dbReference type="NCBI Taxonomy" id="515326"/>
    <lineage>
        <taxon>Bacteria</taxon>
        <taxon>Bacillati</taxon>
        <taxon>Actinomycetota</taxon>
        <taxon>Actinomycetes</taxon>
        <taxon>Micrococcales</taxon>
        <taxon>Cellulomonadaceae</taxon>
        <taxon>Cellulomonas</taxon>
    </lineage>
</organism>
<dbReference type="InterPro" id="IPR001867">
    <property type="entry name" value="OmpR/PhoB-type_DNA-bd"/>
</dbReference>
<dbReference type="Gene3D" id="1.10.10.10">
    <property type="entry name" value="Winged helix-like DNA-binding domain superfamily/Winged helix DNA-binding domain"/>
    <property type="match status" value="1"/>
</dbReference>
<evidence type="ECO:0000313" key="8">
    <source>
        <dbReference type="EMBL" id="GEO33282.1"/>
    </source>
</evidence>
<dbReference type="GO" id="GO:0006355">
    <property type="term" value="P:regulation of DNA-templated transcription"/>
    <property type="evidence" value="ECO:0007669"/>
    <property type="project" value="InterPro"/>
</dbReference>
<feature type="compositionally biased region" description="Low complexity" evidence="5">
    <location>
        <begin position="744"/>
        <end position="766"/>
    </location>
</feature>
<dbReference type="InterPro" id="IPR011990">
    <property type="entry name" value="TPR-like_helical_dom_sf"/>
</dbReference>
<dbReference type="InterPro" id="IPR027417">
    <property type="entry name" value="P-loop_NTPase"/>
</dbReference>
<evidence type="ECO:0008006" key="10">
    <source>
        <dbReference type="Google" id="ProtNLM"/>
    </source>
</evidence>
<sequence length="1079" mass="113799">MDGSENVHPRLPRARRSPPEVHGLRRDRLLHLLDELPQARLGLVVAPPGAGKTTLMAQWAATCGTDVAWLRVDRDDGADGRLAARLSEALTDHLVLGGGPATMTQLAIAVERRTEPLVLVLDDLHTVAGTAAEADLERLLLMAPEHIRILLGSRRRPALNFARCELPRTLLVLEDDLAFRGWEVERLFRSVYRTPLSANDAADLARRTAGWAAGLHLFSLSTVGAEPTARRSGVAALGRRSRYARDYLDSEVLADVSRALRRFLARTTVFDRLTVERCDALLSRGTSRRMLTEAARLCPMVTADDAGETFVVHEVLRRHLETQFEDEVGSTQARAWWCRGADVLEATGAPVEAVRARALGGDWTGVRRLLHAGGPDLLAAGARAWADVLPAWSQEDDPWASLVVARRLLDDGRLVAATAAAERTEPRLGDPVGADLCRHVVATAAVWGVTPDLSAGDWPALLRAATRRDPASVARDTRATGSLPVPYRDLVQGLASLLAGDATSGEQALVRCTHEPNGATVPALAARLAIAFVGLLRQDAGASSRTVDQVAADADRSGLPWLARLARGVADAFDARGPARADGEPAGADAAAAVAADCDQRGDRWGALLVRAASAMAGLRDGDLDPAPFERLATRCRELDAGVPEAWMRSLHAIVAGAGDLPDALVDAESAESYARSAAVPGALCLAYAGLAVTRPEQRGELLDLASMSGAATGLGPGPWRWLGPVADLLWGPEPSVPEQPLHAPSLRAPRLPSASASDPSASRPTAPVPGRTGSRPQGPSTPALPGPAPVALRCFGEFRMAVGGQALDLSVVRPRARSVLRMLAVHAGRMVHREQLADALWADVEPSAALHSLQVNLSNLRGLLSAGVGGGRGSTLIVREGDAYGLALPDGSTCDVLDFERALGEARTAAAGPSDGRTAGALRRALEVYAGDLLPEEGPADWAAALRAQYRSQAAEAAASLASLELLRGDPAAAVAAATRSVEIDVCLDGAWRTLIAAYRLLGDLAAGERAQRRYAEVLLDLGVDLRHAPSRAGTTWTAPAASTVGVTGVRRSPPLPPPREQPGPAPGAPTRSSAPRR</sequence>
<dbReference type="PANTHER" id="PTHR35807:SF1">
    <property type="entry name" value="TRANSCRIPTIONAL REGULATOR REDD"/>
    <property type="match status" value="1"/>
</dbReference>
<dbReference type="InterPro" id="IPR005158">
    <property type="entry name" value="BTAD"/>
</dbReference>
<reference evidence="8 9" key="1">
    <citation type="submission" date="2019-07" db="EMBL/GenBank/DDBJ databases">
        <title>Whole genome shotgun sequence of Cellulomonas aerilata NBRC 106308.</title>
        <authorList>
            <person name="Hosoyama A."/>
            <person name="Uohara A."/>
            <person name="Ohji S."/>
            <person name="Ichikawa N."/>
        </authorList>
    </citation>
    <scope>NUCLEOTIDE SEQUENCE [LARGE SCALE GENOMIC DNA]</scope>
    <source>
        <strain evidence="8 9">NBRC 106308</strain>
    </source>
</reference>
<protein>
    <recommendedName>
        <fullName evidence="10">OmpR/PhoB-type domain-containing protein</fullName>
    </recommendedName>
</protein>
<dbReference type="Pfam" id="PF00486">
    <property type="entry name" value="Trans_reg_C"/>
    <property type="match status" value="1"/>
</dbReference>
<feature type="domain" description="Bacterial transcriptional activator" evidence="7">
    <location>
        <begin position="895"/>
        <end position="1039"/>
    </location>
</feature>
<keyword evidence="3" id="KW-0238">DNA-binding</keyword>
<evidence type="ECO:0000259" key="7">
    <source>
        <dbReference type="SMART" id="SM01043"/>
    </source>
</evidence>
<dbReference type="SUPFAM" id="SSF46894">
    <property type="entry name" value="C-terminal effector domain of the bipartite response regulators"/>
    <property type="match status" value="1"/>
</dbReference>
<dbReference type="Proteomes" id="UP000321181">
    <property type="component" value="Unassembled WGS sequence"/>
</dbReference>
<dbReference type="Gene3D" id="1.25.40.10">
    <property type="entry name" value="Tetratricopeptide repeat domain"/>
    <property type="match status" value="1"/>
</dbReference>
<feature type="compositionally biased region" description="Pro residues" evidence="5">
    <location>
        <begin position="1055"/>
        <end position="1069"/>
    </location>
</feature>
<dbReference type="InterPro" id="IPR036388">
    <property type="entry name" value="WH-like_DNA-bd_sf"/>
</dbReference>
<dbReference type="SMART" id="SM00862">
    <property type="entry name" value="Trans_reg_C"/>
    <property type="match status" value="1"/>
</dbReference>
<dbReference type="PANTHER" id="PTHR35807">
    <property type="entry name" value="TRANSCRIPTIONAL REGULATOR REDD-RELATED"/>
    <property type="match status" value="1"/>
</dbReference>
<evidence type="ECO:0000259" key="6">
    <source>
        <dbReference type="SMART" id="SM00862"/>
    </source>
</evidence>
<feature type="region of interest" description="Disordered" evidence="5">
    <location>
        <begin position="737"/>
        <end position="787"/>
    </location>
</feature>
<keyword evidence="4" id="KW-0804">Transcription</keyword>
<feature type="region of interest" description="Disordered" evidence="5">
    <location>
        <begin position="1033"/>
        <end position="1079"/>
    </location>
</feature>
<comment type="similarity">
    <text evidence="1">Belongs to the AfsR/DnrI/RedD regulatory family.</text>
</comment>
<proteinExistence type="inferred from homology"/>
<accession>A0A512D9X1</accession>
<evidence type="ECO:0000313" key="9">
    <source>
        <dbReference type="Proteomes" id="UP000321181"/>
    </source>
</evidence>
<evidence type="ECO:0000256" key="4">
    <source>
        <dbReference type="ARBA" id="ARBA00023163"/>
    </source>
</evidence>
<dbReference type="Pfam" id="PF03704">
    <property type="entry name" value="BTAD"/>
    <property type="match status" value="1"/>
</dbReference>
<evidence type="ECO:0000256" key="3">
    <source>
        <dbReference type="ARBA" id="ARBA00023125"/>
    </source>
</evidence>
<dbReference type="SUPFAM" id="SSF48452">
    <property type="entry name" value="TPR-like"/>
    <property type="match status" value="1"/>
</dbReference>
<comment type="caution">
    <text evidence="8">The sequence shown here is derived from an EMBL/GenBank/DDBJ whole genome shotgun (WGS) entry which is preliminary data.</text>
</comment>
<evidence type="ECO:0000256" key="1">
    <source>
        <dbReference type="ARBA" id="ARBA00005820"/>
    </source>
</evidence>
<dbReference type="GO" id="GO:0000160">
    <property type="term" value="P:phosphorelay signal transduction system"/>
    <property type="evidence" value="ECO:0007669"/>
    <property type="project" value="InterPro"/>
</dbReference>
<keyword evidence="9" id="KW-1185">Reference proteome</keyword>
<dbReference type="SUPFAM" id="SSF52540">
    <property type="entry name" value="P-loop containing nucleoside triphosphate hydrolases"/>
    <property type="match status" value="1"/>
</dbReference>
<dbReference type="Gene3D" id="3.40.50.300">
    <property type="entry name" value="P-loop containing nucleotide triphosphate hydrolases"/>
    <property type="match status" value="1"/>
</dbReference>
<dbReference type="AlphaFoldDB" id="A0A512D9X1"/>
<dbReference type="EMBL" id="BJYY01000006">
    <property type="protein sequence ID" value="GEO33282.1"/>
    <property type="molecule type" value="Genomic_DNA"/>
</dbReference>